<evidence type="ECO:0000313" key="1">
    <source>
        <dbReference type="EMBL" id="MFD2160050.1"/>
    </source>
</evidence>
<proteinExistence type="predicted"/>
<dbReference type="Proteomes" id="UP001597389">
    <property type="component" value="Unassembled WGS sequence"/>
</dbReference>
<name>A0ABW4ZDG3_9BACT</name>
<protein>
    <submittedName>
        <fullName evidence="1">DUF3800 domain-containing protein</fullName>
    </submittedName>
</protein>
<organism evidence="1 2">
    <name type="scientific">Rubritalea tangerina</name>
    <dbReference type="NCBI Taxonomy" id="430798"/>
    <lineage>
        <taxon>Bacteria</taxon>
        <taxon>Pseudomonadati</taxon>
        <taxon>Verrucomicrobiota</taxon>
        <taxon>Verrucomicrobiia</taxon>
        <taxon>Verrucomicrobiales</taxon>
        <taxon>Rubritaleaceae</taxon>
        <taxon>Rubritalea</taxon>
    </lineage>
</organism>
<dbReference type="Pfam" id="PF12686">
    <property type="entry name" value="DUF3800"/>
    <property type="match status" value="1"/>
</dbReference>
<reference evidence="2" key="1">
    <citation type="journal article" date="2019" name="Int. J. Syst. Evol. Microbiol.">
        <title>The Global Catalogue of Microorganisms (GCM) 10K type strain sequencing project: providing services to taxonomists for standard genome sequencing and annotation.</title>
        <authorList>
            <consortium name="The Broad Institute Genomics Platform"/>
            <consortium name="The Broad Institute Genome Sequencing Center for Infectious Disease"/>
            <person name="Wu L."/>
            <person name="Ma J."/>
        </authorList>
    </citation>
    <scope>NUCLEOTIDE SEQUENCE [LARGE SCALE GENOMIC DNA]</scope>
    <source>
        <strain evidence="2">CCUG 57942</strain>
    </source>
</reference>
<dbReference type="RefSeq" id="WP_377090064.1">
    <property type="nucleotide sequence ID" value="NZ_JBHSJL010000014.1"/>
</dbReference>
<accession>A0ABW4ZDG3</accession>
<sequence length="233" mass="26524">MKFDIYCDECFPDLLTSGNPQAQYVIIGSLWLPSEKRAVYKTAIHTLRDQHKVGGEIKSRKVSPSKLDFYKELIDFYVDQGTDLRFRAIAIDHSKVDIAGRNQNSAELSFYKFYYQMLHHWLGANNSYSIFCDYQTNQHPDRLTELKKILGNANPLAEFPVVQWVRSKESVLTQLSDVLTGLTSAKLNATTTVGSAKHELLTHFESRLERTIGPTGVTAQKFNLFQINLDGGW</sequence>
<evidence type="ECO:0000313" key="2">
    <source>
        <dbReference type="Proteomes" id="UP001597389"/>
    </source>
</evidence>
<keyword evidence="2" id="KW-1185">Reference proteome</keyword>
<gene>
    <name evidence="1" type="ORF">ACFSW8_14170</name>
</gene>
<comment type="caution">
    <text evidence="1">The sequence shown here is derived from an EMBL/GenBank/DDBJ whole genome shotgun (WGS) entry which is preliminary data.</text>
</comment>
<dbReference type="EMBL" id="JBHUJB010000066">
    <property type="protein sequence ID" value="MFD2160050.1"/>
    <property type="molecule type" value="Genomic_DNA"/>
</dbReference>
<dbReference type="InterPro" id="IPR024524">
    <property type="entry name" value="DUF3800"/>
</dbReference>